<dbReference type="EMBL" id="LTAY01000037">
    <property type="protein sequence ID" value="OPX48007.1"/>
    <property type="molecule type" value="Genomic_DNA"/>
</dbReference>
<comment type="caution">
    <text evidence="5">The sequence shown here is derived from an EMBL/GenBank/DDBJ whole genome shotgun (WGS) entry which is preliminary data.</text>
</comment>
<evidence type="ECO:0000256" key="2">
    <source>
        <dbReference type="ARBA" id="ARBA00022803"/>
    </source>
</evidence>
<dbReference type="GO" id="GO:0060090">
    <property type="term" value="F:molecular adaptor activity"/>
    <property type="evidence" value="ECO:0007669"/>
    <property type="project" value="TreeGrafter"/>
</dbReference>
<dbReference type="InterPro" id="IPR056836">
    <property type="entry name" value="ARM_TT21_4th"/>
</dbReference>
<dbReference type="SMART" id="SM00028">
    <property type="entry name" value="TPR"/>
    <property type="match status" value="3"/>
</dbReference>
<dbReference type="GO" id="GO:0006620">
    <property type="term" value="P:post-translational protein targeting to endoplasmic reticulum membrane"/>
    <property type="evidence" value="ECO:0007669"/>
    <property type="project" value="TreeGrafter"/>
</dbReference>
<evidence type="ECO:0000256" key="1">
    <source>
        <dbReference type="ARBA" id="ARBA00022737"/>
    </source>
</evidence>
<name>A0A1V4SWL9_9CLOT</name>
<dbReference type="Proteomes" id="UP000191448">
    <property type="component" value="Unassembled WGS sequence"/>
</dbReference>
<dbReference type="PANTHER" id="PTHR45831:SF2">
    <property type="entry name" value="LD24721P"/>
    <property type="match status" value="1"/>
</dbReference>
<reference evidence="5 6" key="1">
    <citation type="submission" date="2016-02" db="EMBL/GenBank/DDBJ databases">
        <title>Genome sequence of Clostridium thermobutyricum DSM 4928.</title>
        <authorList>
            <person name="Poehlein A."/>
            <person name="Daniel R."/>
        </authorList>
    </citation>
    <scope>NUCLEOTIDE SEQUENCE [LARGE SCALE GENOMIC DNA]</scope>
    <source>
        <strain evidence="5 6">DSM 4928</strain>
    </source>
</reference>
<dbReference type="PROSITE" id="PS50005">
    <property type="entry name" value="TPR"/>
    <property type="match status" value="1"/>
</dbReference>
<evidence type="ECO:0000256" key="3">
    <source>
        <dbReference type="PROSITE-ProRule" id="PRU00339"/>
    </source>
</evidence>
<dbReference type="AlphaFoldDB" id="A0A1V4SWL9"/>
<dbReference type="Pfam" id="PF25068">
    <property type="entry name" value="ARM_TT21_4th"/>
    <property type="match status" value="1"/>
</dbReference>
<protein>
    <submittedName>
        <fullName evidence="5">TPR repeat-containing protein YrrB</fullName>
    </submittedName>
</protein>
<dbReference type="OrthoDB" id="1907609at2"/>
<evidence type="ECO:0000259" key="4">
    <source>
        <dbReference type="Pfam" id="PF25068"/>
    </source>
</evidence>
<evidence type="ECO:0000313" key="6">
    <source>
        <dbReference type="Proteomes" id="UP000191448"/>
    </source>
</evidence>
<dbReference type="Gene3D" id="1.25.40.10">
    <property type="entry name" value="Tetratricopeptide repeat domain"/>
    <property type="match status" value="1"/>
</dbReference>
<dbReference type="InterPro" id="IPR011990">
    <property type="entry name" value="TPR-like_helical_dom_sf"/>
</dbReference>
<dbReference type="GO" id="GO:0016020">
    <property type="term" value="C:membrane"/>
    <property type="evidence" value="ECO:0007669"/>
    <property type="project" value="TreeGrafter"/>
</dbReference>
<dbReference type="RefSeq" id="WP_002597633.1">
    <property type="nucleotide sequence ID" value="NZ_LTAY01000037.1"/>
</dbReference>
<proteinExistence type="predicted"/>
<dbReference type="PANTHER" id="PTHR45831">
    <property type="entry name" value="LD24721P"/>
    <property type="match status" value="1"/>
</dbReference>
<keyword evidence="2 3" id="KW-0802">TPR repeat</keyword>
<dbReference type="GO" id="GO:0072380">
    <property type="term" value="C:TRC complex"/>
    <property type="evidence" value="ECO:0007669"/>
    <property type="project" value="TreeGrafter"/>
</dbReference>
<dbReference type="InterPro" id="IPR047150">
    <property type="entry name" value="SGT"/>
</dbReference>
<organism evidence="5 6">
    <name type="scientific">Clostridium thermobutyricum DSM 4928</name>
    <dbReference type="NCBI Taxonomy" id="1121339"/>
    <lineage>
        <taxon>Bacteria</taxon>
        <taxon>Bacillati</taxon>
        <taxon>Bacillota</taxon>
        <taxon>Clostridia</taxon>
        <taxon>Eubacteriales</taxon>
        <taxon>Clostridiaceae</taxon>
        <taxon>Clostridium</taxon>
    </lineage>
</organism>
<evidence type="ECO:0000313" key="5">
    <source>
        <dbReference type="EMBL" id="OPX48007.1"/>
    </source>
</evidence>
<feature type="domain" description="Tetratricopeptide repeat protein 21A/21B fourth ARM" evidence="4">
    <location>
        <begin position="7"/>
        <end position="67"/>
    </location>
</feature>
<feature type="repeat" description="TPR" evidence="3">
    <location>
        <begin position="34"/>
        <end position="67"/>
    </location>
</feature>
<gene>
    <name evidence="5" type="primary">yrrB_1</name>
    <name evidence="5" type="ORF">CLTHE_15790</name>
</gene>
<accession>A0A1V4SWL9</accession>
<sequence>MNYFNEGNRLYNTHEYKKAIDFYKKAVKSNDNQACSYYNAGVCFIKLKEYSSAIDMLKKAIDIQRESKYFFNLGYCYAMQDIHKKALIYFNMAWALNNSDEECEKAIKLLISKYKKD</sequence>
<keyword evidence="1" id="KW-0677">Repeat</keyword>
<dbReference type="SUPFAM" id="SSF48452">
    <property type="entry name" value="TPR-like"/>
    <property type="match status" value="1"/>
</dbReference>
<dbReference type="InterPro" id="IPR019734">
    <property type="entry name" value="TPR_rpt"/>
</dbReference>